<dbReference type="InterPro" id="IPR023346">
    <property type="entry name" value="Lysozyme-like_dom_sf"/>
</dbReference>
<keyword evidence="1" id="KW-1133">Transmembrane helix</keyword>
<name>A0ABP9MPA1_9GAMM</name>
<keyword evidence="1" id="KW-0472">Membrane</keyword>
<reference evidence="4" key="1">
    <citation type="journal article" date="2019" name="Int. J. Syst. Evol. Microbiol.">
        <title>The Global Catalogue of Microorganisms (GCM) 10K type strain sequencing project: providing services to taxonomists for standard genome sequencing and annotation.</title>
        <authorList>
            <consortium name="The Broad Institute Genomics Platform"/>
            <consortium name="The Broad Institute Genome Sequencing Center for Infectious Disease"/>
            <person name="Wu L."/>
            <person name="Ma J."/>
        </authorList>
    </citation>
    <scope>NUCLEOTIDE SEQUENCE [LARGE SCALE GENOMIC DNA]</scope>
    <source>
        <strain evidence="4">JCM 18424</strain>
    </source>
</reference>
<dbReference type="CDD" id="cd16894">
    <property type="entry name" value="MltD-like"/>
    <property type="match status" value="1"/>
</dbReference>
<dbReference type="PROSITE" id="PS51257">
    <property type="entry name" value="PROKAR_LIPOPROTEIN"/>
    <property type="match status" value="1"/>
</dbReference>
<evidence type="ECO:0000313" key="4">
    <source>
        <dbReference type="Proteomes" id="UP001500631"/>
    </source>
</evidence>
<dbReference type="Gene3D" id="1.10.530.10">
    <property type="match status" value="1"/>
</dbReference>
<feature type="domain" description="Transglycosylase SLT" evidence="2">
    <location>
        <begin position="102"/>
        <end position="207"/>
    </location>
</feature>
<dbReference type="Pfam" id="PF01464">
    <property type="entry name" value="SLT"/>
    <property type="match status" value="1"/>
</dbReference>
<dbReference type="EMBL" id="BAABKE010000003">
    <property type="protein sequence ID" value="GAA5098369.1"/>
    <property type="molecule type" value="Genomic_DNA"/>
</dbReference>
<gene>
    <name evidence="3" type="ORF">GCM10023338_10780</name>
</gene>
<protein>
    <recommendedName>
        <fullName evidence="2">Transglycosylase SLT domain-containing protein</fullName>
    </recommendedName>
</protein>
<accession>A0ABP9MPA1</accession>
<dbReference type="SUPFAM" id="SSF53955">
    <property type="entry name" value="Lysozyme-like"/>
    <property type="match status" value="1"/>
</dbReference>
<sequence>MFEFQGKEIRNYLCFICIFIASMVLSACASANTAASSSSRKNVDSRTEKLLINDFSKHRQLTDEVKHKEVQKHIKSFTKDPRIFNHLDSDRLVIMSYILNEIKKRDMPAELAMIPLIESSYKPAASNKGQYVGLWQFGKQTAKNFGIDVKNNYDGRYSPAASTKAALDYLEYLNKMFDGDWLLTMAAYNAGEGRVLRSIKANRQRGKGTDYWSIDLPKITKAYIPKVLALSEVIAERDKLSKIEQVDIPELVRIRTDSPEKLNRIIKASNIPKDVIEFYNPNVAKRNNVKGIMLPETEIKHLKGVPKKELDKYIIYGSTKKTMKS</sequence>
<dbReference type="Proteomes" id="UP001500631">
    <property type="component" value="Unassembled WGS sequence"/>
</dbReference>
<dbReference type="InterPro" id="IPR008258">
    <property type="entry name" value="Transglycosylase_SLT_dom_1"/>
</dbReference>
<keyword evidence="4" id="KW-1185">Reference proteome</keyword>
<keyword evidence="1" id="KW-0812">Transmembrane</keyword>
<evidence type="ECO:0000259" key="2">
    <source>
        <dbReference type="Pfam" id="PF01464"/>
    </source>
</evidence>
<dbReference type="RefSeq" id="WP_345667427.1">
    <property type="nucleotide sequence ID" value="NZ_BAABKE010000003.1"/>
</dbReference>
<proteinExistence type="predicted"/>
<feature type="transmembrane region" description="Helical" evidence="1">
    <location>
        <begin position="12"/>
        <end position="32"/>
    </location>
</feature>
<comment type="caution">
    <text evidence="3">The sequence shown here is derived from an EMBL/GenBank/DDBJ whole genome shotgun (WGS) entry which is preliminary data.</text>
</comment>
<evidence type="ECO:0000313" key="3">
    <source>
        <dbReference type="EMBL" id="GAA5098369.1"/>
    </source>
</evidence>
<organism evidence="3 4">
    <name type="scientific">Wohlfahrtiimonas larvae</name>
    <dbReference type="NCBI Taxonomy" id="1157986"/>
    <lineage>
        <taxon>Bacteria</taxon>
        <taxon>Pseudomonadati</taxon>
        <taxon>Pseudomonadota</taxon>
        <taxon>Gammaproteobacteria</taxon>
        <taxon>Cardiobacteriales</taxon>
        <taxon>Ignatzschineriaceae</taxon>
        <taxon>Wohlfahrtiimonas</taxon>
    </lineage>
</organism>
<evidence type="ECO:0000256" key="1">
    <source>
        <dbReference type="SAM" id="Phobius"/>
    </source>
</evidence>